<organism evidence="1 2">
    <name type="scientific">Candidatus Blautia pullicola</name>
    <dbReference type="NCBI Taxonomy" id="2838498"/>
    <lineage>
        <taxon>Bacteria</taxon>
        <taxon>Bacillati</taxon>
        <taxon>Bacillota</taxon>
        <taxon>Clostridia</taxon>
        <taxon>Lachnospirales</taxon>
        <taxon>Lachnospiraceae</taxon>
        <taxon>Blautia</taxon>
    </lineage>
</organism>
<comment type="caution">
    <text evidence="1">The sequence shown here is derived from an EMBL/GenBank/DDBJ whole genome shotgun (WGS) entry which is preliminary data.</text>
</comment>
<accession>A0A9D2FPV0</accession>
<gene>
    <name evidence="1" type="ORF">H9809_00865</name>
</gene>
<reference evidence="1" key="1">
    <citation type="journal article" date="2021" name="PeerJ">
        <title>Extensive microbial diversity within the chicken gut microbiome revealed by metagenomics and culture.</title>
        <authorList>
            <person name="Gilroy R."/>
            <person name="Ravi A."/>
            <person name="Getino M."/>
            <person name="Pursley I."/>
            <person name="Horton D.L."/>
            <person name="Alikhan N.F."/>
            <person name="Baker D."/>
            <person name="Gharbi K."/>
            <person name="Hall N."/>
            <person name="Watson M."/>
            <person name="Adriaenssens E.M."/>
            <person name="Foster-Nyarko E."/>
            <person name="Jarju S."/>
            <person name="Secka A."/>
            <person name="Antonio M."/>
            <person name="Oren A."/>
            <person name="Chaudhuri R.R."/>
            <person name="La Ragione R."/>
            <person name="Hildebrand F."/>
            <person name="Pallen M.J."/>
        </authorList>
    </citation>
    <scope>NUCLEOTIDE SEQUENCE</scope>
    <source>
        <strain evidence="1">1068</strain>
    </source>
</reference>
<dbReference type="EMBL" id="DXBG01000021">
    <property type="protein sequence ID" value="HIZ64451.1"/>
    <property type="molecule type" value="Genomic_DNA"/>
</dbReference>
<evidence type="ECO:0000313" key="2">
    <source>
        <dbReference type="Proteomes" id="UP000824056"/>
    </source>
</evidence>
<protein>
    <submittedName>
        <fullName evidence="1">Uncharacterized protein</fullName>
    </submittedName>
</protein>
<evidence type="ECO:0000313" key="1">
    <source>
        <dbReference type="EMBL" id="HIZ64451.1"/>
    </source>
</evidence>
<dbReference type="Proteomes" id="UP000824056">
    <property type="component" value="Unassembled WGS sequence"/>
</dbReference>
<sequence length="346" mass="40081">MASVPENCKCILCGSEAQKQTDPATATVFYECPVCGRFEIQLPLDAPEVDFDYNHLGSYLLYNKFPDNILEPRYYTNRDKEWCDKWKRKYDEGDRTHGRPVHLSKEIVENWYPGTFSEKIDKIVLFLNDRIKHVGETVSLRKEELYSALFVDRFDYSTGKRTNRNVQLISAQSHYMLSCLEQKGYIEQRKGAQWFDKDGFLKLSLTPEGYDRVDILQKNSANGKNAFVAMQFGEETVPVREAIRKGVEKAGYIAIFIDEVQHNDFITPELLKYIKNSRFVVVDLTNKNNGAYFEEGYAMGLGKDVIQICQKDVKLHFDIAQKNTIMWEDENDIIEKLANRIKATID</sequence>
<dbReference type="SUPFAM" id="SSF52309">
    <property type="entry name" value="N-(deoxy)ribosyltransferase-like"/>
    <property type="match status" value="1"/>
</dbReference>
<dbReference type="Gene3D" id="3.40.50.450">
    <property type="match status" value="1"/>
</dbReference>
<dbReference type="AlphaFoldDB" id="A0A9D2FPV0"/>
<name>A0A9D2FPV0_9FIRM</name>
<proteinExistence type="predicted"/>
<reference evidence="1" key="2">
    <citation type="submission" date="2021-04" db="EMBL/GenBank/DDBJ databases">
        <authorList>
            <person name="Gilroy R."/>
        </authorList>
    </citation>
    <scope>NUCLEOTIDE SEQUENCE</scope>
    <source>
        <strain evidence="1">1068</strain>
    </source>
</reference>